<evidence type="ECO:0008006" key="3">
    <source>
        <dbReference type="Google" id="ProtNLM"/>
    </source>
</evidence>
<gene>
    <name evidence="1" type="ORF">JKG61_08080</name>
</gene>
<evidence type="ECO:0000313" key="1">
    <source>
        <dbReference type="EMBL" id="MBL1408703.1"/>
    </source>
</evidence>
<protein>
    <recommendedName>
        <fullName evidence="3">SMI1/KNR4 family protein</fullName>
    </recommendedName>
</protein>
<evidence type="ECO:0000313" key="2">
    <source>
        <dbReference type="Proteomes" id="UP000625283"/>
    </source>
</evidence>
<dbReference type="EMBL" id="JAERTY010000004">
    <property type="protein sequence ID" value="MBL1408703.1"/>
    <property type="molecule type" value="Genomic_DNA"/>
</dbReference>
<reference evidence="1 2" key="1">
    <citation type="submission" date="2021-01" db="EMBL/GenBank/DDBJ databases">
        <title>C459-1 draft genome sequence.</title>
        <authorList>
            <person name="Zhang X.-F."/>
        </authorList>
    </citation>
    <scope>NUCLEOTIDE SEQUENCE [LARGE SCALE GENOMIC DNA]</scope>
    <source>
        <strain evidence="2">C459-1</strain>
    </source>
</reference>
<dbReference type="Proteomes" id="UP000625283">
    <property type="component" value="Unassembled WGS sequence"/>
</dbReference>
<comment type="caution">
    <text evidence="1">The sequence shown here is derived from an EMBL/GenBank/DDBJ whole genome shotgun (WGS) entry which is preliminary data.</text>
</comment>
<accession>A0ABS1R1X9</accession>
<proteinExistence type="predicted"/>
<keyword evidence="2" id="KW-1185">Reference proteome</keyword>
<name>A0ABS1R1X9_9SPHI</name>
<sequence length="136" mass="16029">MINEQINKLSDELKKVASYFEEAPFGGGAKFLKDDIDLSTIDSPNDYLKIMEEMKELLRQSRILFLRSVLDKVCLEENKLYLFDFPYQAGMAYDAVIKQNGSFFLRDEDGHYREIFSSEEFVSFVDDQYWELYQTV</sequence>
<organism evidence="1 2">
    <name type="scientific">Sphingobacterium faecale</name>
    <dbReference type="NCBI Taxonomy" id="2803775"/>
    <lineage>
        <taxon>Bacteria</taxon>
        <taxon>Pseudomonadati</taxon>
        <taxon>Bacteroidota</taxon>
        <taxon>Sphingobacteriia</taxon>
        <taxon>Sphingobacteriales</taxon>
        <taxon>Sphingobacteriaceae</taxon>
        <taxon>Sphingobacterium</taxon>
    </lineage>
</organism>
<dbReference type="RefSeq" id="WP_202102472.1">
    <property type="nucleotide sequence ID" value="NZ_JAERTY010000004.1"/>
</dbReference>